<sequence>MAETALVRFAAAAEARLGRPQNQNTIGYWVNGLALGIATVVTVLRLYSRWFVVGKRSFGDYVLIAAYILLVGDVAAVFELMRSIGILVHQDDLSAQEIHKFLQIAFYATMVFAAFIVTAKATVLLEWIRIFIPPHTRNSLFWACHLVMWTNVVFYLVVTICICILCTPLEDKWSKHDTCKLDAGWISFSSAGVNLATDICIFLLPQRVIWRLQMTTRRKFGVAAIFSIGILGAAAAAVRLGLAIYSVRSPRTDSTYGFSSITLCTTAEGVCAFIVVCGPALPQAFSHTSATKLRSSAHRCLAFVSHRLQQLRFRKHGEAICNVELSKKNSVIVGRCTFDAVVDCESQLGEQHHEPPLSKNRPSRVI</sequence>
<evidence type="ECO:0000256" key="5">
    <source>
        <dbReference type="ARBA" id="ARBA00038359"/>
    </source>
</evidence>
<comment type="similarity">
    <text evidence="5">Belongs to the SAT4 family.</text>
</comment>
<dbReference type="PANTHER" id="PTHR33048:SF47">
    <property type="entry name" value="INTEGRAL MEMBRANE PROTEIN-RELATED"/>
    <property type="match status" value="1"/>
</dbReference>
<evidence type="ECO:0000256" key="1">
    <source>
        <dbReference type="ARBA" id="ARBA00004141"/>
    </source>
</evidence>
<evidence type="ECO:0000313" key="8">
    <source>
        <dbReference type="EMBL" id="PHH68712.1"/>
    </source>
</evidence>
<protein>
    <recommendedName>
        <fullName evidence="7">Rhodopsin domain-containing protein</fullName>
    </recommendedName>
</protein>
<keyword evidence="9" id="KW-1185">Reference proteome</keyword>
<keyword evidence="2 6" id="KW-0812">Transmembrane</keyword>
<feature type="transmembrane region" description="Helical" evidence="6">
    <location>
        <begin position="26"/>
        <end position="46"/>
    </location>
</feature>
<organism evidence="8 9">
    <name type="scientific">Ophiocordyceps australis</name>
    <dbReference type="NCBI Taxonomy" id="1399860"/>
    <lineage>
        <taxon>Eukaryota</taxon>
        <taxon>Fungi</taxon>
        <taxon>Dikarya</taxon>
        <taxon>Ascomycota</taxon>
        <taxon>Pezizomycotina</taxon>
        <taxon>Sordariomycetes</taxon>
        <taxon>Hypocreomycetidae</taxon>
        <taxon>Hypocreales</taxon>
        <taxon>Ophiocordycipitaceae</taxon>
        <taxon>Ophiocordyceps</taxon>
    </lineage>
</organism>
<gene>
    <name evidence="8" type="ORF">CDD82_336</name>
</gene>
<comment type="subcellular location">
    <subcellularLocation>
        <location evidence="1">Membrane</location>
        <topology evidence="1">Multi-pass membrane protein</topology>
    </subcellularLocation>
</comment>
<dbReference type="Proteomes" id="UP000224854">
    <property type="component" value="Unassembled WGS sequence"/>
</dbReference>
<feature type="transmembrane region" description="Helical" evidence="6">
    <location>
        <begin position="101"/>
        <end position="128"/>
    </location>
</feature>
<proteinExistence type="inferred from homology"/>
<feature type="domain" description="Rhodopsin" evidence="7">
    <location>
        <begin position="44"/>
        <end position="285"/>
    </location>
</feature>
<evidence type="ECO:0000259" key="7">
    <source>
        <dbReference type="Pfam" id="PF20684"/>
    </source>
</evidence>
<dbReference type="AlphaFoldDB" id="A0A2C5YN24"/>
<evidence type="ECO:0000256" key="4">
    <source>
        <dbReference type="ARBA" id="ARBA00023136"/>
    </source>
</evidence>
<reference evidence="8 9" key="1">
    <citation type="submission" date="2017-06" db="EMBL/GenBank/DDBJ databases">
        <title>Ant-infecting Ophiocordyceps genomes reveal a high diversity of potential behavioral manipulation genes and a possible major role for enterotoxins.</title>
        <authorList>
            <person name="De Bekker C."/>
            <person name="Evans H.C."/>
            <person name="Brachmann A."/>
            <person name="Hughes D.P."/>
        </authorList>
    </citation>
    <scope>NUCLEOTIDE SEQUENCE [LARGE SCALE GENOMIC DNA]</scope>
    <source>
        <strain evidence="8 9">1348a</strain>
    </source>
</reference>
<feature type="transmembrane region" description="Helical" evidence="6">
    <location>
        <begin position="185"/>
        <end position="204"/>
    </location>
</feature>
<feature type="transmembrane region" description="Helical" evidence="6">
    <location>
        <begin position="140"/>
        <end position="165"/>
    </location>
</feature>
<name>A0A2C5YN24_9HYPO</name>
<evidence type="ECO:0000313" key="9">
    <source>
        <dbReference type="Proteomes" id="UP000224854"/>
    </source>
</evidence>
<comment type="caution">
    <text evidence="8">The sequence shown here is derived from an EMBL/GenBank/DDBJ whole genome shotgun (WGS) entry which is preliminary data.</text>
</comment>
<dbReference type="Pfam" id="PF20684">
    <property type="entry name" value="Fung_rhodopsin"/>
    <property type="match status" value="1"/>
</dbReference>
<accession>A0A2C5YN24</accession>
<dbReference type="GO" id="GO:0016020">
    <property type="term" value="C:membrane"/>
    <property type="evidence" value="ECO:0007669"/>
    <property type="project" value="UniProtKB-SubCell"/>
</dbReference>
<keyword evidence="3 6" id="KW-1133">Transmembrane helix</keyword>
<dbReference type="InterPro" id="IPR052337">
    <property type="entry name" value="SAT4-like"/>
</dbReference>
<dbReference type="PANTHER" id="PTHR33048">
    <property type="entry name" value="PTH11-LIKE INTEGRAL MEMBRANE PROTEIN (AFU_ORTHOLOGUE AFUA_5G11245)"/>
    <property type="match status" value="1"/>
</dbReference>
<evidence type="ECO:0000256" key="3">
    <source>
        <dbReference type="ARBA" id="ARBA00022989"/>
    </source>
</evidence>
<feature type="transmembrane region" description="Helical" evidence="6">
    <location>
        <begin position="257"/>
        <end position="281"/>
    </location>
</feature>
<feature type="transmembrane region" description="Helical" evidence="6">
    <location>
        <begin position="58"/>
        <end position="81"/>
    </location>
</feature>
<feature type="transmembrane region" description="Helical" evidence="6">
    <location>
        <begin position="224"/>
        <end position="245"/>
    </location>
</feature>
<evidence type="ECO:0000256" key="6">
    <source>
        <dbReference type="SAM" id="Phobius"/>
    </source>
</evidence>
<evidence type="ECO:0000256" key="2">
    <source>
        <dbReference type="ARBA" id="ARBA00022692"/>
    </source>
</evidence>
<keyword evidence="4 6" id="KW-0472">Membrane</keyword>
<dbReference type="OrthoDB" id="444631at2759"/>
<dbReference type="EMBL" id="NJEU01001073">
    <property type="protein sequence ID" value="PHH68712.1"/>
    <property type="molecule type" value="Genomic_DNA"/>
</dbReference>
<dbReference type="InterPro" id="IPR049326">
    <property type="entry name" value="Rhodopsin_dom_fungi"/>
</dbReference>